<dbReference type="AlphaFoldDB" id="A0A8H4Z9G2"/>
<dbReference type="EMBL" id="JABEVY010000218">
    <property type="protein sequence ID" value="KAF5242042.1"/>
    <property type="molecule type" value="Genomic_DNA"/>
</dbReference>
<reference evidence="2 3" key="1">
    <citation type="journal article" date="2020" name="BMC Genomics">
        <title>Correction to: Identification and distribution of gene clusters required for synthesis of sphingolipid metabolism inhibitors in diverse species of the filamentous fungus Fusarium.</title>
        <authorList>
            <person name="Kim H.S."/>
            <person name="Lohmar J.M."/>
            <person name="Busman M."/>
            <person name="Brown D.W."/>
            <person name="Naumann T.A."/>
            <person name="Divon H.H."/>
            <person name="Lysoe E."/>
            <person name="Uhlig S."/>
            <person name="Proctor R.H."/>
        </authorList>
    </citation>
    <scope>NUCLEOTIDE SEQUENCE [LARGE SCALE GENOMIC DNA]</scope>
    <source>
        <strain evidence="2 3">NRRL 25214</strain>
    </source>
</reference>
<feature type="transmembrane region" description="Helical" evidence="1">
    <location>
        <begin position="85"/>
        <end position="104"/>
    </location>
</feature>
<gene>
    <name evidence="2" type="ORF">FANTH_8877</name>
</gene>
<sequence length="196" mass="22235">MENTGRCMYCNKPWVGRHPDDINHVMNHLYRGQPNLPPAINEYNADAEEIDLNEPNVPAYLSLAEDCWDYIVQPLMNALRPLRGLPYFLIMPIHFLVLNLYCIITGMDGPFLRQIIPVILVEVAERYEPGAGFLVNVVVGLMPHIWEQLRPTLDQHGGRLSDLYNEFEVFIILIGGLETITEDSMKGGLSMSGKII</sequence>
<protein>
    <submittedName>
        <fullName evidence="2">Uncharacterized protein</fullName>
    </submittedName>
</protein>
<keyword evidence="1" id="KW-0812">Transmembrane</keyword>
<name>A0A8H4Z9G2_9HYPO</name>
<comment type="caution">
    <text evidence="2">The sequence shown here is derived from an EMBL/GenBank/DDBJ whole genome shotgun (WGS) entry which is preliminary data.</text>
</comment>
<evidence type="ECO:0000313" key="3">
    <source>
        <dbReference type="Proteomes" id="UP000573603"/>
    </source>
</evidence>
<dbReference type="Proteomes" id="UP000573603">
    <property type="component" value="Unassembled WGS sequence"/>
</dbReference>
<evidence type="ECO:0000313" key="2">
    <source>
        <dbReference type="EMBL" id="KAF5242042.1"/>
    </source>
</evidence>
<accession>A0A8H4Z9G2</accession>
<proteinExistence type="predicted"/>
<keyword evidence="3" id="KW-1185">Reference proteome</keyword>
<organism evidence="2 3">
    <name type="scientific">Fusarium anthophilum</name>
    <dbReference type="NCBI Taxonomy" id="48485"/>
    <lineage>
        <taxon>Eukaryota</taxon>
        <taxon>Fungi</taxon>
        <taxon>Dikarya</taxon>
        <taxon>Ascomycota</taxon>
        <taxon>Pezizomycotina</taxon>
        <taxon>Sordariomycetes</taxon>
        <taxon>Hypocreomycetidae</taxon>
        <taxon>Hypocreales</taxon>
        <taxon>Nectriaceae</taxon>
        <taxon>Fusarium</taxon>
        <taxon>Fusarium fujikuroi species complex</taxon>
    </lineage>
</organism>
<keyword evidence="1" id="KW-1133">Transmembrane helix</keyword>
<evidence type="ECO:0000256" key="1">
    <source>
        <dbReference type="SAM" id="Phobius"/>
    </source>
</evidence>
<keyword evidence="1" id="KW-0472">Membrane</keyword>